<keyword evidence="2" id="KW-0732">Signal</keyword>
<evidence type="ECO:0000313" key="5">
    <source>
        <dbReference type="Proteomes" id="UP001242480"/>
    </source>
</evidence>
<evidence type="ECO:0000256" key="1">
    <source>
        <dbReference type="SAM" id="MobiDB-lite"/>
    </source>
</evidence>
<feature type="compositionally biased region" description="Basic and acidic residues" evidence="1">
    <location>
        <begin position="664"/>
        <end position="680"/>
    </location>
</feature>
<feature type="region of interest" description="Disordered" evidence="1">
    <location>
        <begin position="508"/>
        <end position="702"/>
    </location>
</feature>
<proteinExistence type="predicted"/>
<feature type="signal peptide" evidence="2">
    <location>
        <begin position="1"/>
        <end position="23"/>
    </location>
</feature>
<dbReference type="EMBL" id="JAUSVX010000009">
    <property type="protein sequence ID" value="MDQ0471724.1"/>
    <property type="molecule type" value="Genomic_DNA"/>
</dbReference>
<accession>A0ABU0JBS7</accession>
<dbReference type="InterPro" id="IPR052039">
    <property type="entry name" value="Caspase-related_regulators"/>
</dbReference>
<organism evidence="4 5">
    <name type="scientific">Labrys wisconsinensis</name>
    <dbReference type="NCBI Taxonomy" id="425677"/>
    <lineage>
        <taxon>Bacteria</taxon>
        <taxon>Pseudomonadati</taxon>
        <taxon>Pseudomonadota</taxon>
        <taxon>Alphaproteobacteria</taxon>
        <taxon>Hyphomicrobiales</taxon>
        <taxon>Xanthobacteraceae</taxon>
        <taxon>Labrys</taxon>
    </lineage>
</organism>
<dbReference type="Gene3D" id="3.40.50.1460">
    <property type="match status" value="1"/>
</dbReference>
<sequence length="702" mass="75355">MTTIWRAILVFTGLVLSTLPSHAAEAEKRIALVIGNAAYAAGALPTPANDAGLIAQTLQAAGFDVVGARDLDGESLRRAFHDFLDKASASGPGTVAFVYLAGYGLQFQGENYFAPVDARLAHAADVPVEAVRLSDYTRSLAGLGLKASVFVLDAARASPFLKSDPQPLAGGLALVDPDPGMLIAFNAAPGTIGPPETGPYGAYAKALAEMLRQGGLALPDVFAQTRLRVGEATKGAELPWDAAKLSAPVSLFDRAPDAPPPPQAYQDAPRLRSQPIRSFTPADAYAAAVARDTFQGYEDFLVAFPDDPMAARVRAILAARREAITWRRTWLADSPQAYWSYLDRYPRGPHAWDARRRLRELSAAFAPPPTFTAIAYDVPPPPPDEIVYCERPVLFFDDPVWRLPPPPPPPIIFLPPPVIIVLAPPPPPIIAYVLPVPVFVPVPRWVVPPRYVVPPPGNELFRNIHERIDVGGPGAAHLTAGQVVGGVAAVGAGAALLRVALPPSIARKAPPANLVNGKPVPGGPVQGFKPLPGAPLPGAQPLPGKDRLLPQEVLKPGPGAPDLKRLQGQNQVTPDLKRLQEGQPGQPLAGNPATLETKPPKGRPRKPDHELGQAADRTLPATGTPPAADRLRKDTRVQKETRLPKVTTPRETRDKPVLVPRTTPDLRTERQVRPPRETVRPSRPPTIRPEIRRPRCERPPCR</sequence>
<reference evidence="4 5" key="1">
    <citation type="submission" date="2023-07" db="EMBL/GenBank/DDBJ databases">
        <title>Genomic Encyclopedia of Type Strains, Phase IV (KMG-IV): sequencing the most valuable type-strain genomes for metagenomic binning, comparative biology and taxonomic classification.</title>
        <authorList>
            <person name="Goeker M."/>
        </authorList>
    </citation>
    <scope>NUCLEOTIDE SEQUENCE [LARGE SCALE GENOMIC DNA]</scope>
    <source>
        <strain evidence="4 5">DSM 19619</strain>
    </source>
</reference>
<feature type="chain" id="PRO_5046352733" evidence="2">
    <location>
        <begin position="24"/>
        <end position="702"/>
    </location>
</feature>
<evidence type="ECO:0000259" key="3">
    <source>
        <dbReference type="Pfam" id="PF00656"/>
    </source>
</evidence>
<evidence type="ECO:0000313" key="4">
    <source>
        <dbReference type="EMBL" id="MDQ0471724.1"/>
    </source>
</evidence>
<dbReference type="PANTHER" id="PTHR22576">
    <property type="entry name" value="MUCOSA ASSOCIATED LYMPHOID TISSUE LYMPHOMA TRANSLOCATION PROTEIN 1/PARACASPASE"/>
    <property type="match status" value="1"/>
</dbReference>
<comment type="caution">
    <text evidence="4">The sequence shown here is derived from an EMBL/GenBank/DDBJ whole genome shotgun (WGS) entry which is preliminary data.</text>
</comment>
<feature type="compositionally biased region" description="Basic and acidic residues" evidence="1">
    <location>
        <begin position="689"/>
        <end position="702"/>
    </location>
</feature>
<keyword evidence="5" id="KW-1185">Reference proteome</keyword>
<feature type="compositionally biased region" description="Basic and acidic residues" evidence="1">
    <location>
        <begin position="629"/>
        <end position="656"/>
    </location>
</feature>
<feature type="domain" description="Peptidase C14 caspase" evidence="3">
    <location>
        <begin position="28"/>
        <end position="245"/>
    </location>
</feature>
<dbReference type="PANTHER" id="PTHR22576:SF37">
    <property type="entry name" value="MUCOSA-ASSOCIATED LYMPHOID TISSUE LYMPHOMA TRANSLOCATION PROTEIN 1"/>
    <property type="match status" value="1"/>
</dbReference>
<dbReference type="InterPro" id="IPR029030">
    <property type="entry name" value="Caspase-like_dom_sf"/>
</dbReference>
<dbReference type="SUPFAM" id="SSF52129">
    <property type="entry name" value="Caspase-like"/>
    <property type="match status" value="1"/>
</dbReference>
<dbReference type="InterPro" id="IPR011600">
    <property type="entry name" value="Pept_C14_caspase"/>
</dbReference>
<protein>
    <submittedName>
        <fullName evidence="4">Caspase-like protein</fullName>
    </submittedName>
</protein>
<dbReference type="RefSeq" id="WP_307277358.1">
    <property type="nucleotide sequence ID" value="NZ_JAUSVX010000009.1"/>
</dbReference>
<name>A0ABU0JBS7_9HYPH</name>
<gene>
    <name evidence="4" type="ORF">QO011_004749</name>
</gene>
<evidence type="ECO:0000256" key="2">
    <source>
        <dbReference type="SAM" id="SignalP"/>
    </source>
</evidence>
<dbReference type="Pfam" id="PF00656">
    <property type="entry name" value="Peptidase_C14"/>
    <property type="match status" value="1"/>
</dbReference>
<dbReference type="Proteomes" id="UP001242480">
    <property type="component" value="Unassembled WGS sequence"/>
</dbReference>